<dbReference type="Proteomes" id="UP000694845">
    <property type="component" value="Unplaced"/>
</dbReference>
<dbReference type="SUPFAM" id="SSF53649">
    <property type="entry name" value="Alkaline phosphatase-like"/>
    <property type="match status" value="3"/>
</dbReference>
<dbReference type="RefSeq" id="XP_022089770.1">
    <property type="nucleotide sequence ID" value="XM_022234078.1"/>
</dbReference>
<dbReference type="PANTHER" id="PTHR10151:SF126">
    <property type="entry name" value="ECTONUCLEOTIDE PYROPHOSPHATASE_PHOSPHODIESTERASE FAMILY MEMBER 7-LIKE"/>
    <property type="match status" value="1"/>
</dbReference>
<dbReference type="InterPro" id="IPR017850">
    <property type="entry name" value="Alkaline_phosphatase_core_sf"/>
</dbReference>
<dbReference type="InterPro" id="IPR002591">
    <property type="entry name" value="Phosphodiest/P_Trfase"/>
</dbReference>
<dbReference type="OMA" id="KDAHPAM"/>
<evidence type="ECO:0000313" key="1">
    <source>
        <dbReference type="Proteomes" id="UP000694845"/>
    </source>
</evidence>
<dbReference type="PANTHER" id="PTHR10151">
    <property type="entry name" value="ECTONUCLEOTIDE PYROPHOSPHATASE/PHOSPHODIESTERASE"/>
    <property type="match status" value="1"/>
</dbReference>
<reference evidence="2" key="1">
    <citation type="submission" date="2025-08" db="UniProtKB">
        <authorList>
            <consortium name="RefSeq"/>
        </authorList>
    </citation>
    <scope>IDENTIFICATION</scope>
</reference>
<evidence type="ECO:0000313" key="2">
    <source>
        <dbReference type="RefSeq" id="XP_022089770.1"/>
    </source>
</evidence>
<dbReference type="AlphaFoldDB" id="A0A8B7YBK6"/>
<dbReference type="Gene3D" id="3.30.1360.180">
    <property type="match status" value="3"/>
</dbReference>
<dbReference type="GeneID" id="110978795"/>
<accession>A0A8B7YBK6</accession>
<name>A0A8B7YBK6_ACAPL</name>
<sequence>MTSRLWIARASFSVNFTMKMAYFSVMALVLVLGFPAGAKHTSDSSSRSKVLLLLLDGMRSDLYGEPLPGLKSMEMNGVRAEWLTPAYITLSMPCMYTIVTGLYPESHGITFNKYYNLSTGYKAKTFYETLNITDWFNSPGVEPIWVTAIKHGLKAGTVQYPGGNVAIQGIRPTKNSPGVPWQQLGQYPLKGLIDIGLDWLKNDDMDLVLVYSGQPDSALHGEGIGSATATAKMHEVDKDVKYLFEKSREMGLEDTLDVIVTSDHGHVNIDPRRYVELYDYINASDIQMGLLDYGNTFQIEPVEGKLDTLYNALVNAHPQLNVYKKLDFPTRFHYASSDRIMKLLGHVDSNWYLFSRKTESSFFLAADHGYDNQNPEMRSIFYAQGPSFKKGFRSEHFESVNIYPMICDLLGLEPAPNNGSRENYKDLFDDGSGSASTFRSLGVAMLTSVFTSFVLEKVFLMLVDALRWDRLGYEFPSLDAMEENGVRAEWTDPVFITQSSPSMMSIATGLYVESHGVVHNQAFDPETGEISPNYLAGLNSTWWFNGGGQPIWLTAMDQGLKAGTFMYPGGQVPINGRQPTRWQVSSNPEMKRFANLTDRADVIFDWLYGKDDLDLVLIHVEVIDNALHAFGFTALDIAKKEAEKVNELIDYILTRMKDERVKDTLNFLITADHGMTINSAKKRIYIYDYINETDIDFIFADVGPVFQIKPKDGALQKVYSILKDAHPAMYVYMKEDFPERFHFANNPRNLPIIGYVDPTWAVMKKRRFIEIGKAADHGYDNEDMTMKSSFYAQGPSFKKGYLAKHFESVNIYPLMCELLGIVPAPNNGSRDNYKDMLGSKETICDCCPNGQEKVFLMLVDALRWDRLGYEFPSLDAMEENGVRAEWTDPVFITLSSPSMMSIATGLYVESHGVVHNQPFDPETGEISPGYLEGLNSSWWFNGGGQPIWLTAMDQGLKAGTFMYPGGQVPINGRQPTRWQVSSTPERKRFANLTDRADVIFDWLYGKDDLDLVLFHVEVIDNALHAFGFTALDIAKKEAEKVNELIDYILTRMKDERVKVTLNFLITGDHGMTINSAKKRIYIYDYINETDVDFIFTDVGPLFQIKPIDGALQKVYSILKDAHPAMYVYMKEDFPERFHFANNPRNLPIIGYVDPTWAVMKKRRFIEIGKAADHGYDNEDMTMKSSFYAQ</sequence>
<keyword evidence="1" id="KW-1185">Reference proteome</keyword>
<dbReference type="Pfam" id="PF01663">
    <property type="entry name" value="Phosphodiest"/>
    <property type="match status" value="3"/>
</dbReference>
<gene>
    <name evidence="2" type="primary">LOC110978795</name>
</gene>
<proteinExistence type="predicted"/>
<feature type="non-terminal residue" evidence="2">
    <location>
        <position position="1189"/>
    </location>
</feature>
<organism evidence="1 2">
    <name type="scientific">Acanthaster planci</name>
    <name type="common">Crown-of-thorns starfish</name>
    <dbReference type="NCBI Taxonomy" id="133434"/>
    <lineage>
        <taxon>Eukaryota</taxon>
        <taxon>Metazoa</taxon>
        <taxon>Echinodermata</taxon>
        <taxon>Eleutherozoa</taxon>
        <taxon>Asterozoa</taxon>
        <taxon>Asteroidea</taxon>
        <taxon>Valvatacea</taxon>
        <taxon>Valvatida</taxon>
        <taxon>Acanthasteridae</taxon>
        <taxon>Acanthaster</taxon>
    </lineage>
</organism>
<dbReference type="CDD" id="cd16018">
    <property type="entry name" value="Enpp"/>
    <property type="match status" value="3"/>
</dbReference>
<protein>
    <submittedName>
        <fullName evidence="2">Uncharacterized protein LOC110978795</fullName>
    </submittedName>
</protein>
<dbReference type="Gene3D" id="3.40.720.10">
    <property type="entry name" value="Alkaline Phosphatase, subunit A"/>
    <property type="match status" value="3"/>
</dbReference>
<dbReference type="OrthoDB" id="415411at2759"/>
<dbReference type="KEGG" id="aplc:110978795"/>